<sequence length="67" mass="7671">MTLLTQAVMVRANIDVDRMSAQQKVELADEIYVQQPNLLASILVLPRYGVDMLQLEVPIRTFRDGWP</sequence>
<dbReference type="Proteomes" id="UP001242045">
    <property type="component" value="Unassembled WGS sequence"/>
</dbReference>
<reference evidence="1" key="1">
    <citation type="submission" date="2023-07" db="EMBL/GenBank/DDBJ databases">
        <title>Sorghum-associated microbial communities from plants grown in Nebraska, USA.</title>
        <authorList>
            <person name="Schachtman D."/>
        </authorList>
    </citation>
    <scope>NUCLEOTIDE SEQUENCE</scope>
    <source>
        <strain evidence="1">DS3754</strain>
    </source>
</reference>
<dbReference type="AlphaFoldDB" id="A0AAW8D059"/>
<dbReference type="EMBL" id="JAUSRD010000003">
    <property type="protein sequence ID" value="MDP9892610.1"/>
    <property type="molecule type" value="Genomic_DNA"/>
</dbReference>
<evidence type="ECO:0000313" key="1">
    <source>
        <dbReference type="EMBL" id="MDP9892610.1"/>
    </source>
</evidence>
<evidence type="ECO:0000313" key="2">
    <source>
        <dbReference type="Proteomes" id="UP001242045"/>
    </source>
</evidence>
<proteinExistence type="predicted"/>
<organism evidence="1 2">
    <name type="scientific">Variovorax boronicumulans</name>
    <dbReference type="NCBI Taxonomy" id="436515"/>
    <lineage>
        <taxon>Bacteria</taxon>
        <taxon>Pseudomonadati</taxon>
        <taxon>Pseudomonadota</taxon>
        <taxon>Betaproteobacteria</taxon>
        <taxon>Burkholderiales</taxon>
        <taxon>Comamonadaceae</taxon>
        <taxon>Variovorax</taxon>
    </lineage>
</organism>
<gene>
    <name evidence="1" type="ORF">J2W31_001715</name>
</gene>
<name>A0AAW8D059_9BURK</name>
<dbReference type="RefSeq" id="WP_307684464.1">
    <property type="nucleotide sequence ID" value="NZ_JAUSRD010000003.1"/>
</dbReference>
<protein>
    <submittedName>
        <fullName evidence="1">Uncharacterized protein</fullName>
    </submittedName>
</protein>
<comment type="caution">
    <text evidence="1">The sequence shown here is derived from an EMBL/GenBank/DDBJ whole genome shotgun (WGS) entry which is preliminary data.</text>
</comment>
<accession>A0AAW8D059</accession>